<dbReference type="EMBL" id="UINC01013053">
    <property type="protein sequence ID" value="SVA56631.1"/>
    <property type="molecule type" value="Genomic_DNA"/>
</dbReference>
<protein>
    <recommendedName>
        <fullName evidence="2">DUF4440 domain-containing protein</fullName>
    </recommendedName>
</protein>
<organism evidence="1">
    <name type="scientific">marine metagenome</name>
    <dbReference type="NCBI Taxonomy" id="408172"/>
    <lineage>
        <taxon>unclassified sequences</taxon>
        <taxon>metagenomes</taxon>
        <taxon>ecological metagenomes</taxon>
    </lineage>
</organism>
<evidence type="ECO:0000313" key="1">
    <source>
        <dbReference type="EMBL" id="SVA56631.1"/>
    </source>
</evidence>
<feature type="non-terminal residue" evidence="1">
    <location>
        <position position="1"/>
    </location>
</feature>
<proteinExistence type="predicted"/>
<accession>A0A381WWI2</accession>
<name>A0A381WWI2_9ZZZZ</name>
<evidence type="ECO:0008006" key="2">
    <source>
        <dbReference type="Google" id="ProtNLM"/>
    </source>
</evidence>
<reference evidence="1" key="1">
    <citation type="submission" date="2018-05" db="EMBL/GenBank/DDBJ databases">
        <authorList>
            <person name="Lanie J.A."/>
            <person name="Ng W.-L."/>
            <person name="Kazmierczak K.M."/>
            <person name="Andrzejewski T.M."/>
            <person name="Davidsen T.M."/>
            <person name="Wayne K.J."/>
            <person name="Tettelin H."/>
            <person name="Glass J.I."/>
            <person name="Rusch D."/>
            <person name="Podicherti R."/>
            <person name="Tsui H.-C.T."/>
            <person name="Winkler M.E."/>
        </authorList>
    </citation>
    <scope>NUCLEOTIDE SEQUENCE</scope>
</reference>
<dbReference type="AlphaFoldDB" id="A0A381WWI2"/>
<sequence>TIHQSRRDKENREYHNFVTLWIVTKIKGKWGIQFRSSFLEGVSQINPLQ</sequence>
<gene>
    <name evidence="1" type="ORF">METZ01_LOCUS109485</name>
</gene>